<gene>
    <name evidence="1" type="ORF">CAPSK01_004661</name>
</gene>
<dbReference type="RefSeq" id="WP_273704189.1">
    <property type="nucleotide sequence ID" value="NZ_JDSS02000052.1"/>
</dbReference>
<evidence type="ECO:0000313" key="1">
    <source>
        <dbReference type="EMBL" id="KFB66058.1"/>
    </source>
</evidence>
<dbReference type="STRING" id="1457154.CAPSK01_004661"/>
<protein>
    <submittedName>
        <fullName evidence="1">Uncharacterized protein</fullName>
    </submittedName>
</protein>
<dbReference type="Proteomes" id="UP000019812">
    <property type="component" value="Unassembled WGS sequence"/>
</dbReference>
<accession>A0A084XUB4</accession>
<organism evidence="1 2">
    <name type="scientific">Candidatus Accumulibacter vicinus</name>
    <dbReference type="NCBI Taxonomy" id="2954382"/>
    <lineage>
        <taxon>Bacteria</taxon>
        <taxon>Pseudomonadati</taxon>
        <taxon>Pseudomonadota</taxon>
        <taxon>Betaproteobacteria</taxon>
        <taxon>Candidatus Accumulibacter</taxon>
    </lineage>
</organism>
<reference evidence="1 2" key="1">
    <citation type="submission" date="2014-07" db="EMBL/GenBank/DDBJ databases">
        <title>Expanding our view of genomic diversity in Candidatus Accumulibacter clades.</title>
        <authorList>
            <person name="Skennerton C.T."/>
            <person name="Barr J.J."/>
            <person name="Slater F.R."/>
            <person name="Bond P.L."/>
            <person name="Tyson G.W."/>
        </authorList>
    </citation>
    <scope>NUCLEOTIDE SEQUENCE [LARGE SCALE GENOMIC DNA]</scope>
    <source>
        <strain evidence="2">SK-01</strain>
    </source>
</reference>
<evidence type="ECO:0000313" key="2">
    <source>
        <dbReference type="Proteomes" id="UP000019812"/>
    </source>
</evidence>
<dbReference type="AlphaFoldDB" id="A0A084XUB4"/>
<proteinExistence type="predicted"/>
<name>A0A084XUB4_9PROT</name>
<dbReference type="EMBL" id="JDSS02000052">
    <property type="protein sequence ID" value="KFB66058.1"/>
    <property type="molecule type" value="Genomic_DNA"/>
</dbReference>
<sequence>MLEKATRWSDEKLEEFHAEFLRHMVVEEQERIQQQAMYDALFQKEEQQILGRKNAIKE</sequence>
<comment type="caution">
    <text evidence="1">The sequence shown here is derived from an EMBL/GenBank/DDBJ whole genome shotgun (WGS) entry which is preliminary data.</text>
</comment>